<organism evidence="9 10">
    <name type="scientific">Diploptera punctata</name>
    <name type="common">Pacific beetle cockroach</name>
    <dbReference type="NCBI Taxonomy" id="6984"/>
    <lineage>
        <taxon>Eukaryota</taxon>
        <taxon>Metazoa</taxon>
        <taxon>Ecdysozoa</taxon>
        <taxon>Arthropoda</taxon>
        <taxon>Hexapoda</taxon>
        <taxon>Insecta</taxon>
        <taxon>Pterygota</taxon>
        <taxon>Neoptera</taxon>
        <taxon>Polyneoptera</taxon>
        <taxon>Dictyoptera</taxon>
        <taxon>Blattodea</taxon>
        <taxon>Blaberoidea</taxon>
        <taxon>Blaberidae</taxon>
        <taxon>Diplopterinae</taxon>
        <taxon>Diploptera</taxon>
    </lineage>
</organism>
<dbReference type="InterPro" id="IPR002181">
    <property type="entry name" value="Fibrinogen_a/b/g_C_dom"/>
</dbReference>
<comment type="caution">
    <text evidence="9">The sequence shown here is derived from an EMBL/GenBank/DDBJ whole genome shotgun (WGS) entry which is preliminary data.</text>
</comment>
<keyword evidence="5" id="KW-1015">Disulfide bond</keyword>
<dbReference type="PANTHER" id="PTHR47221">
    <property type="entry name" value="FIBRINOGEN ALPHA CHAIN"/>
    <property type="match status" value="1"/>
</dbReference>
<dbReference type="GO" id="GO:0005201">
    <property type="term" value="F:extracellular matrix structural constituent"/>
    <property type="evidence" value="ECO:0007669"/>
    <property type="project" value="TreeGrafter"/>
</dbReference>
<dbReference type="GO" id="GO:0034116">
    <property type="term" value="P:positive regulation of heterotypic cell-cell adhesion"/>
    <property type="evidence" value="ECO:0007669"/>
    <property type="project" value="TreeGrafter"/>
</dbReference>
<feature type="compositionally biased region" description="Polar residues" evidence="7">
    <location>
        <begin position="163"/>
        <end position="182"/>
    </location>
</feature>
<sequence length="226" mass="26181">MHTLTNHKVTEILIELQDFNLENTFAFYTAFAVGTEIEGYPISFLGSYEGDAGDSLIYHAGMKFSTFDNDHDNWHDGNCAESHTGAWWYNGCDTSNLNGRYLNGELPESYEYQGMYWYDWHGPGYSLMKSRISVRPSKNFHSYILSNTTTKTNKTANEKKKSQSTNLDQHQMNSTEHSQQNTEKIKAENLGIEDNPPIKENNHENVHVTEYPEQYTPYDQIFDYQR</sequence>
<dbReference type="SUPFAM" id="SSF56496">
    <property type="entry name" value="Fibrinogen C-terminal domain-like"/>
    <property type="match status" value="1"/>
</dbReference>
<dbReference type="EMBL" id="JASPKZ010001250">
    <property type="protein sequence ID" value="KAJ9598148.1"/>
    <property type="molecule type" value="Genomic_DNA"/>
</dbReference>
<dbReference type="Gene3D" id="3.90.215.10">
    <property type="entry name" value="Gamma Fibrinogen, chain A, domain 1"/>
    <property type="match status" value="1"/>
</dbReference>
<accession>A0AAD8AI21</accession>
<keyword evidence="6" id="KW-0325">Glycoprotein</keyword>
<keyword evidence="2" id="KW-0964">Secreted</keyword>
<evidence type="ECO:0000256" key="6">
    <source>
        <dbReference type="ARBA" id="ARBA00023180"/>
    </source>
</evidence>
<evidence type="ECO:0000256" key="5">
    <source>
        <dbReference type="ARBA" id="ARBA00023157"/>
    </source>
</evidence>
<evidence type="ECO:0000256" key="3">
    <source>
        <dbReference type="ARBA" id="ARBA00022729"/>
    </source>
</evidence>
<gene>
    <name evidence="9" type="ORF">L9F63_026747</name>
</gene>
<reference evidence="9" key="2">
    <citation type="submission" date="2023-05" db="EMBL/GenBank/DDBJ databases">
        <authorList>
            <person name="Fouks B."/>
        </authorList>
    </citation>
    <scope>NUCLEOTIDE SEQUENCE</scope>
    <source>
        <strain evidence="9">Stay&amp;Tobe</strain>
        <tissue evidence="9">Testes</tissue>
    </source>
</reference>
<dbReference type="InterPro" id="IPR036056">
    <property type="entry name" value="Fibrinogen-like_C"/>
</dbReference>
<proteinExistence type="predicted"/>
<dbReference type="GO" id="GO:0030674">
    <property type="term" value="F:protein-macromolecule adaptor activity"/>
    <property type="evidence" value="ECO:0007669"/>
    <property type="project" value="TreeGrafter"/>
</dbReference>
<comment type="subcellular location">
    <subcellularLocation>
        <location evidence="1">Secreted</location>
    </subcellularLocation>
</comment>
<evidence type="ECO:0000256" key="2">
    <source>
        <dbReference type="ARBA" id="ARBA00022525"/>
    </source>
</evidence>
<dbReference type="Pfam" id="PF00147">
    <property type="entry name" value="Fibrinogen_C"/>
    <property type="match status" value="1"/>
</dbReference>
<reference evidence="9" key="1">
    <citation type="journal article" date="2023" name="IScience">
        <title>Live-bearing cockroach genome reveals convergent evolutionary mechanisms linked to viviparity in insects and beyond.</title>
        <authorList>
            <person name="Fouks B."/>
            <person name="Harrison M.C."/>
            <person name="Mikhailova A.A."/>
            <person name="Marchal E."/>
            <person name="English S."/>
            <person name="Carruthers M."/>
            <person name="Jennings E.C."/>
            <person name="Chiamaka E.L."/>
            <person name="Frigard R.A."/>
            <person name="Pippel M."/>
            <person name="Attardo G.M."/>
            <person name="Benoit J.B."/>
            <person name="Bornberg-Bauer E."/>
            <person name="Tobe S.S."/>
        </authorList>
    </citation>
    <scope>NUCLEOTIDE SEQUENCE</scope>
    <source>
        <strain evidence="9">Stay&amp;Tobe</strain>
    </source>
</reference>
<dbReference type="Proteomes" id="UP001233999">
    <property type="component" value="Unassembled WGS sequence"/>
</dbReference>
<dbReference type="PROSITE" id="PS51406">
    <property type="entry name" value="FIBRINOGEN_C_2"/>
    <property type="match status" value="1"/>
</dbReference>
<dbReference type="SMART" id="SM00186">
    <property type="entry name" value="FBG"/>
    <property type="match status" value="1"/>
</dbReference>
<dbReference type="InterPro" id="IPR014716">
    <property type="entry name" value="Fibrinogen_a/b/g_C_1"/>
</dbReference>
<evidence type="ECO:0000313" key="9">
    <source>
        <dbReference type="EMBL" id="KAJ9598148.1"/>
    </source>
</evidence>
<dbReference type="InterPro" id="IPR037579">
    <property type="entry name" value="FIB_ANG-like"/>
</dbReference>
<dbReference type="AlphaFoldDB" id="A0AAD8AI21"/>
<dbReference type="GO" id="GO:0005577">
    <property type="term" value="C:fibrinogen complex"/>
    <property type="evidence" value="ECO:0007669"/>
    <property type="project" value="TreeGrafter"/>
</dbReference>
<evidence type="ECO:0000256" key="4">
    <source>
        <dbReference type="ARBA" id="ARBA00023054"/>
    </source>
</evidence>
<keyword evidence="10" id="KW-1185">Reference proteome</keyword>
<feature type="region of interest" description="Disordered" evidence="7">
    <location>
        <begin position="151"/>
        <end position="183"/>
    </location>
</feature>
<dbReference type="InterPro" id="IPR020837">
    <property type="entry name" value="Fibrinogen_CS"/>
</dbReference>
<evidence type="ECO:0000256" key="7">
    <source>
        <dbReference type="SAM" id="MobiDB-lite"/>
    </source>
</evidence>
<keyword evidence="4" id="KW-0175">Coiled coil</keyword>
<keyword evidence="3" id="KW-0732">Signal</keyword>
<feature type="domain" description="Fibrinogen C-terminal" evidence="8">
    <location>
        <begin position="1"/>
        <end position="138"/>
    </location>
</feature>
<evidence type="ECO:0000256" key="1">
    <source>
        <dbReference type="ARBA" id="ARBA00004613"/>
    </source>
</evidence>
<evidence type="ECO:0000259" key="8">
    <source>
        <dbReference type="PROSITE" id="PS51406"/>
    </source>
</evidence>
<dbReference type="PROSITE" id="PS00514">
    <property type="entry name" value="FIBRINOGEN_C_1"/>
    <property type="match status" value="1"/>
</dbReference>
<evidence type="ECO:0000313" key="10">
    <source>
        <dbReference type="Proteomes" id="UP001233999"/>
    </source>
</evidence>
<name>A0AAD8AI21_DIPPU</name>
<dbReference type="PANTHER" id="PTHR47221:SF6">
    <property type="entry name" value="FIBRINOGEN ALPHA CHAIN"/>
    <property type="match status" value="1"/>
</dbReference>
<protein>
    <recommendedName>
        <fullName evidence="8">Fibrinogen C-terminal domain-containing protein</fullName>
    </recommendedName>
</protein>